<organism evidence="3">
    <name type="scientific">Thermocrinis ruber</name>
    <dbReference type="NCBI Taxonomy" id="75906"/>
    <lineage>
        <taxon>Bacteria</taxon>
        <taxon>Pseudomonadati</taxon>
        <taxon>Aquificota</taxon>
        <taxon>Aquificia</taxon>
        <taxon>Aquificales</taxon>
        <taxon>Aquificaceae</taxon>
        <taxon>Thermocrinis</taxon>
    </lineage>
</organism>
<keyword evidence="2 3" id="KW-0808">Transferase</keyword>
<gene>
    <name evidence="3" type="ORF">ENN04_02250</name>
</gene>
<dbReference type="Gene3D" id="3.40.50.12710">
    <property type="match status" value="1"/>
</dbReference>
<dbReference type="PANTHER" id="PTHR12049">
    <property type="entry name" value="PROTEIN ARGININE METHYLTRANSFERASE NDUFAF7, MITOCHONDRIAL"/>
    <property type="match status" value="1"/>
</dbReference>
<dbReference type="Pfam" id="PF02636">
    <property type="entry name" value="Methyltransf_28"/>
    <property type="match status" value="1"/>
</dbReference>
<evidence type="ECO:0000313" key="3">
    <source>
        <dbReference type="EMBL" id="HHO73441.1"/>
    </source>
</evidence>
<evidence type="ECO:0000256" key="1">
    <source>
        <dbReference type="ARBA" id="ARBA00022603"/>
    </source>
</evidence>
<evidence type="ECO:0000256" key="2">
    <source>
        <dbReference type="ARBA" id="ARBA00022679"/>
    </source>
</evidence>
<name>A0A7C5SW05_9AQUI</name>
<accession>A0A7C5SW05</accession>
<reference evidence="3" key="1">
    <citation type="journal article" date="2020" name="mSystems">
        <title>Genome- and Community-Level Interaction Insights into Carbon Utilization and Element Cycling Functions of Hydrothermarchaeota in Hydrothermal Sediment.</title>
        <authorList>
            <person name="Zhou Z."/>
            <person name="Liu Y."/>
            <person name="Xu W."/>
            <person name="Pan J."/>
            <person name="Luo Z.H."/>
            <person name="Li M."/>
        </authorList>
    </citation>
    <scope>NUCLEOTIDE SEQUENCE [LARGE SCALE GENOMIC DNA]</scope>
    <source>
        <strain evidence="3">SpSt-114</strain>
    </source>
</reference>
<dbReference type="AlphaFoldDB" id="A0A7C5SW05"/>
<proteinExistence type="predicted"/>
<dbReference type="GO" id="GO:0035243">
    <property type="term" value="F:protein-arginine omega-N symmetric methyltransferase activity"/>
    <property type="evidence" value="ECO:0007669"/>
    <property type="project" value="TreeGrafter"/>
</dbReference>
<dbReference type="InterPro" id="IPR003788">
    <property type="entry name" value="NDUFAF7"/>
</dbReference>
<keyword evidence="1 3" id="KW-0489">Methyltransferase</keyword>
<dbReference type="PANTHER" id="PTHR12049:SF7">
    <property type="entry name" value="PROTEIN ARGININE METHYLTRANSFERASE NDUFAF7, MITOCHONDRIAL"/>
    <property type="match status" value="1"/>
</dbReference>
<dbReference type="InterPro" id="IPR038375">
    <property type="entry name" value="NDUFAF7_sf"/>
</dbReference>
<dbReference type="GO" id="GO:0032259">
    <property type="term" value="P:methylation"/>
    <property type="evidence" value="ECO:0007669"/>
    <property type="project" value="UniProtKB-KW"/>
</dbReference>
<protein>
    <submittedName>
        <fullName evidence="3">Class I SAM-dependent methyltransferase</fullName>
    </submittedName>
</protein>
<dbReference type="SUPFAM" id="SSF53335">
    <property type="entry name" value="S-adenosyl-L-methionine-dependent methyltransferases"/>
    <property type="match status" value="1"/>
</dbReference>
<dbReference type="InterPro" id="IPR029063">
    <property type="entry name" value="SAM-dependent_MTases_sf"/>
</dbReference>
<dbReference type="EMBL" id="DSAC01000026">
    <property type="protein sequence ID" value="HHO73441.1"/>
    <property type="molecule type" value="Genomic_DNA"/>
</dbReference>
<comment type="caution">
    <text evidence="3">The sequence shown here is derived from an EMBL/GenBank/DDBJ whole genome shotgun (WGS) entry which is preliminary data.</text>
</comment>
<sequence length="315" mass="36358">MPLKSFYQFMKEKSLDYYSQCKDIGQDFFTAPELDRAFGYAVGELASELLKDCPQPVILELGAGRGTLAYDILSFLKLYSPELFERLCYFIYDFSQGLKERQKKLLRDFEGKVFWVNEVPGFSGLVLSNEFFDCLPVRVVKGGKELYLEDGKEVWLPLEDLEVKEYMERLGMKEEDVAYEVCLDCVKFLEELARKLREGYILTIDYGYLEFPRAGTVVGYKGHKLVKDIYSSEPFDITASVNFRALMEYGKDFGLEVVFFKNQRDFLLSSRVFVEELSAVAGDQSPEALERLSRLKTMLISMGERFKVLLQRKGS</sequence>